<dbReference type="EMBL" id="CP010803">
    <property type="protein sequence ID" value="AJY47057.1"/>
    <property type="molecule type" value="Genomic_DNA"/>
</dbReference>
<dbReference type="Proteomes" id="UP000032611">
    <property type="component" value="Chromosome"/>
</dbReference>
<dbReference type="RefSeq" id="WP_045683140.1">
    <property type="nucleotide sequence ID" value="NZ_CP010803.1"/>
</dbReference>
<gene>
    <name evidence="1" type="ORF">TM49_17450</name>
</gene>
<dbReference type="PATRIC" id="fig|1486262.3.peg.3611"/>
<dbReference type="KEGG" id="mey:TM49_17450"/>
<protein>
    <submittedName>
        <fullName evidence="1">Uncharacterized protein</fullName>
    </submittedName>
</protein>
<accession>A0A0D5LTG5</accession>
<dbReference type="HOGENOM" id="CLU_136013_0_0_5"/>
<organism evidence="1 2">
    <name type="scientific">Martelella endophytica</name>
    <dbReference type="NCBI Taxonomy" id="1486262"/>
    <lineage>
        <taxon>Bacteria</taxon>
        <taxon>Pseudomonadati</taxon>
        <taxon>Pseudomonadota</taxon>
        <taxon>Alphaproteobacteria</taxon>
        <taxon>Hyphomicrobiales</taxon>
        <taxon>Aurantimonadaceae</taxon>
        <taxon>Martelella</taxon>
    </lineage>
</organism>
<proteinExistence type="predicted"/>
<dbReference type="AlphaFoldDB" id="A0A0D5LTG5"/>
<name>A0A0D5LTG5_MAREN</name>
<keyword evidence="2" id="KW-1185">Reference proteome</keyword>
<dbReference type="OrthoDB" id="8369924at2"/>
<evidence type="ECO:0000313" key="1">
    <source>
        <dbReference type="EMBL" id="AJY47057.1"/>
    </source>
</evidence>
<sequence length="160" mass="17305">MERLLTQRAVDGLREASRRSVVQGGGPEKFQYSTRVKQSLISKCWSHDPSRKGQTVMAIDVAVEADMEAGAPVIVSEMARLLGYRLVRDDGVDSAGGGLDIADIGAFQEAFHALSQSMIQAVADGKVDPREAAEILEKYANFMRVAHAVESKTHGCEGEV</sequence>
<reference evidence="1 2" key="1">
    <citation type="journal article" date="2015" name="Genome Announc.">
        <title>Complete genome sequence of Martelella endophytica YC6887, which has antifungal activity associated with a halophyte.</title>
        <authorList>
            <person name="Khan A."/>
            <person name="Khan H."/>
            <person name="Chung E.J."/>
            <person name="Hossain M.T."/>
            <person name="Chung Y.R."/>
        </authorList>
    </citation>
    <scope>NUCLEOTIDE SEQUENCE [LARGE SCALE GENOMIC DNA]</scope>
    <source>
        <strain evidence="1">YC6887</strain>
    </source>
</reference>
<evidence type="ECO:0000313" key="2">
    <source>
        <dbReference type="Proteomes" id="UP000032611"/>
    </source>
</evidence>